<keyword evidence="3" id="KW-0520">NAD</keyword>
<dbReference type="InterPro" id="IPR029753">
    <property type="entry name" value="D-isomer_DH_CS"/>
</dbReference>
<sequence>MKQLVVLDGYTLNPGDLSWAPFERLTCCRVFDRTEEEVILERASGVPLLLTNKTPLTATTLAKLPELRYIGVLATGVNVVDLDAARALGITVTNVPAYGPGSVAQMAMAHLLHHASRVAHHHRQVAAGQWCSCPDFCFYDGPLIALEGKTLGVVGYGEIARRLATMAEGFGMKVVVTSATEKCDLPADRRWMPLNELLGCADVVSLHCPLTQDNHRMINAHTLGLMKPGAILLNTARGPLVDEEALAHALEQGHLAGAGLDVLSSEPPAADNPLLTAPNCSITPHNAWATQQARTRLMRIAADNLAAFLAGTPKNLV</sequence>
<name>A0A4U1BBU3_9GAMM</name>
<dbReference type="Pfam" id="PF02826">
    <property type="entry name" value="2-Hacid_dh_C"/>
    <property type="match status" value="1"/>
</dbReference>
<proteinExistence type="inferred from homology"/>
<keyword evidence="2 4" id="KW-0560">Oxidoreductase</keyword>
<dbReference type="PROSITE" id="PS00670">
    <property type="entry name" value="D_2_HYDROXYACID_DH_2"/>
    <property type="match status" value="1"/>
</dbReference>
<dbReference type="GO" id="GO:0051287">
    <property type="term" value="F:NAD binding"/>
    <property type="evidence" value="ECO:0007669"/>
    <property type="project" value="InterPro"/>
</dbReference>
<dbReference type="SUPFAM" id="SSF51735">
    <property type="entry name" value="NAD(P)-binding Rossmann-fold domains"/>
    <property type="match status" value="1"/>
</dbReference>
<evidence type="ECO:0000256" key="2">
    <source>
        <dbReference type="ARBA" id="ARBA00023002"/>
    </source>
</evidence>
<dbReference type="PROSITE" id="PS00671">
    <property type="entry name" value="D_2_HYDROXYACID_DH_3"/>
    <property type="match status" value="1"/>
</dbReference>
<dbReference type="PANTHER" id="PTHR43761">
    <property type="entry name" value="D-ISOMER SPECIFIC 2-HYDROXYACID DEHYDROGENASE FAMILY PROTEIN (AFU_ORTHOLOGUE AFUA_1G13630)"/>
    <property type="match status" value="1"/>
</dbReference>
<dbReference type="Proteomes" id="UP000305674">
    <property type="component" value="Unassembled WGS sequence"/>
</dbReference>
<dbReference type="AlphaFoldDB" id="A0A4U1BBU3"/>
<reference evidence="7 8" key="1">
    <citation type="submission" date="2019-04" db="EMBL/GenBank/DDBJ databases">
        <authorList>
            <person name="Hwang J.C."/>
        </authorList>
    </citation>
    <scope>NUCLEOTIDE SEQUENCE [LARGE SCALE GENOMIC DNA]</scope>
    <source>
        <strain evidence="7 8">IMCC35001</strain>
    </source>
</reference>
<organism evidence="7 8">
    <name type="scientific">Ferrimonas sediminicola</name>
    <dbReference type="NCBI Taxonomy" id="2569538"/>
    <lineage>
        <taxon>Bacteria</taxon>
        <taxon>Pseudomonadati</taxon>
        <taxon>Pseudomonadota</taxon>
        <taxon>Gammaproteobacteria</taxon>
        <taxon>Alteromonadales</taxon>
        <taxon>Ferrimonadaceae</taxon>
        <taxon>Ferrimonas</taxon>
    </lineage>
</organism>
<evidence type="ECO:0000256" key="3">
    <source>
        <dbReference type="ARBA" id="ARBA00023027"/>
    </source>
</evidence>
<dbReference type="InterPro" id="IPR036291">
    <property type="entry name" value="NAD(P)-bd_dom_sf"/>
</dbReference>
<dbReference type="Pfam" id="PF00389">
    <property type="entry name" value="2-Hacid_dh"/>
    <property type="match status" value="1"/>
</dbReference>
<dbReference type="InterPro" id="IPR006139">
    <property type="entry name" value="D-isomer_2_OHA_DH_cat_dom"/>
</dbReference>
<dbReference type="SUPFAM" id="SSF52283">
    <property type="entry name" value="Formate/glycerate dehydrogenase catalytic domain-like"/>
    <property type="match status" value="1"/>
</dbReference>
<dbReference type="PANTHER" id="PTHR43761:SF1">
    <property type="entry name" value="D-ISOMER SPECIFIC 2-HYDROXYACID DEHYDROGENASE CATALYTIC DOMAIN-CONTAINING PROTEIN-RELATED"/>
    <property type="match status" value="1"/>
</dbReference>
<dbReference type="InterPro" id="IPR050418">
    <property type="entry name" value="D-iso_2-hydroxyacid_DH_PdxB"/>
</dbReference>
<dbReference type="EMBL" id="SWCI01000010">
    <property type="protein sequence ID" value="TKB48080.1"/>
    <property type="molecule type" value="Genomic_DNA"/>
</dbReference>
<evidence type="ECO:0000259" key="6">
    <source>
        <dbReference type="Pfam" id="PF02826"/>
    </source>
</evidence>
<evidence type="ECO:0000313" key="7">
    <source>
        <dbReference type="EMBL" id="TKB48080.1"/>
    </source>
</evidence>
<dbReference type="Gene3D" id="3.40.50.720">
    <property type="entry name" value="NAD(P)-binding Rossmann-like Domain"/>
    <property type="match status" value="2"/>
</dbReference>
<dbReference type="InterPro" id="IPR006140">
    <property type="entry name" value="D-isomer_DH_NAD-bd"/>
</dbReference>
<dbReference type="OrthoDB" id="9805416at2"/>
<keyword evidence="8" id="KW-1185">Reference proteome</keyword>
<feature type="domain" description="D-isomer specific 2-hydroxyacid dehydrogenase catalytic" evidence="5">
    <location>
        <begin position="29"/>
        <end position="317"/>
    </location>
</feature>
<accession>A0A4U1BBU3</accession>
<dbReference type="RefSeq" id="WP_136853967.1">
    <property type="nucleotide sequence ID" value="NZ_SWCI01000010.1"/>
</dbReference>
<dbReference type="GO" id="GO:0016616">
    <property type="term" value="F:oxidoreductase activity, acting on the CH-OH group of donors, NAD or NADP as acceptor"/>
    <property type="evidence" value="ECO:0007669"/>
    <property type="project" value="InterPro"/>
</dbReference>
<comment type="similarity">
    <text evidence="1 4">Belongs to the D-isomer specific 2-hydroxyacid dehydrogenase family.</text>
</comment>
<evidence type="ECO:0000259" key="5">
    <source>
        <dbReference type="Pfam" id="PF00389"/>
    </source>
</evidence>
<evidence type="ECO:0000256" key="1">
    <source>
        <dbReference type="ARBA" id="ARBA00005854"/>
    </source>
</evidence>
<protein>
    <submittedName>
        <fullName evidence="7">D-2-hydroxyacid dehydrogenase</fullName>
    </submittedName>
</protein>
<evidence type="ECO:0000313" key="8">
    <source>
        <dbReference type="Proteomes" id="UP000305674"/>
    </source>
</evidence>
<dbReference type="CDD" id="cd12162">
    <property type="entry name" value="2-Hacid_dh_4"/>
    <property type="match status" value="1"/>
</dbReference>
<evidence type="ECO:0000256" key="4">
    <source>
        <dbReference type="RuleBase" id="RU003719"/>
    </source>
</evidence>
<gene>
    <name evidence="7" type="ORF">FCL40_14240</name>
</gene>
<feature type="domain" description="D-isomer specific 2-hydroxyacid dehydrogenase NAD-binding" evidence="6">
    <location>
        <begin position="108"/>
        <end position="287"/>
    </location>
</feature>
<dbReference type="FunFam" id="3.40.50.720:FF:000203">
    <property type="entry name" value="D-3-phosphoglycerate dehydrogenase (SerA)"/>
    <property type="match status" value="1"/>
</dbReference>
<comment type="caution">
    <text evidence="7">The sequence shown here is derived from an EMBL/GenBank/DDBJ whole genome shotgun (WGS) entry which is preliminary data.</text>
</comment>